<evidence type="ECO:0000313" key="2">
    <source>
        <dbReference type="Proteomes" id="UP001412239"/>
    </source>
</evidence>
<evidence type="ECO:0000313" key="1">
    <source>
        <dbReference type="EMBL" id="CUS11371.1"/>
    </source>
</evidence>
<dbReference type="Gene3D" id="3.40.50.300">
    <property type="entry name" value="P-loop containing nucleotide triphosphate hydrolases"/>
    <property type="match status" value="1"/>
</dbReference>
<dbReference type="InterPro" id="IPR027417">
    <property type="entry name" value="P-loop_NTPase"/>
</dbReference>
<sequence>VNISGKFSGNSGDNNVSASYNTDINLRYLNNAANLGTLYQGCVISAGDREEASRPYRIIPYSRNTKFTGRKSIIDSVKSLSKRNGHNRIALLGLGGSGKTQIAIEYVHQCASERDCNIFWVQGSGVLKFKEGFKA</sequence>
<feature type="non-terminal residue" evidence="1">
    <location>
        <position position="1"/>
    </location>
</feature>
<dbReference type="Proteomes" id="UP001412239">
    <property type="component" value="Unassembled WGS sequence"/>
</dbReference>
<accession>A0A292PX57</accession>
<organism evidence="1 2">
    <name type="scientific">Tuber aestivum</name>
    <name type="common">summer truffle</name>
    <dbReference type="NCBI Taxonomy" id="59557"/>
    <lineage>
        <taxon>Eukaryota</taxon>
        <taxon>Fungi</taxon>
        <taxon>Dikarya</taxon>
        <taxon>Ascomycota</taxon>
        <taxon>Pezizomycotina</taxon>
        <taxon>Pezizomycetes</taxon>
        <taxon>Pezizales</taxon>
        <taxon>Tuberaceae</taxon>
        <taxon>Tuber</taxon>
    </lineage>
</organism>
<evidence type="ECO:0008006" key="3">
    <source>
        <dbReference type="Google" id="ProtNLM"/>
    </source>
</evidence>
<gene>
    <name evidence="1" type="ORF">GSTUAT00004538001</name>
</gene>
<dbReference type="EMBL" id="LN891023">
    <property type="protein sequence ID" value="CUS11371.1"/>
    <property type="molecule type" value="Genomic_DNA"/>
</dbReference>
<reference evidence="1" key="1">
    <citation type="submission" date="2015-10" db="EMBL/GenBank/DDBJ databases">
        <authorList>
            <person name="Regsiter A."/>
            <person name="william w."/>
        </authorList>
    </citation>
    <scope>NUCLEOTIDE SEQUENCE</scope>
    <source>
        <strain evidence="1">Montdore</strain>
    </source>
</reference>
<feature type="non-terminal residue" evidence="1">
    <location>
        <position position="135"/>
    </location>
</feature>
<keyword evidence="2" id="KW-1185">Reference proteome</keyword>
<dbReference type="SUPFAM" id="SSF52540">
    <property type="entry name" value="P-loop containing nucleoside triphosphate hydrolases"/>
    <property type="match status" value="1"/>
</dbReference>
<dbReference type="AlphaFoldDB" id="A0A292PX57"/>
<protein>
    <recommendedName>
        <fullName evidence="3">NB-ARC domain-containing protein</fullName>
    </recommendedName>
</protein>
<name>A0A292PX57_9PEZI</name>
<proteinExistence type="predicted"/>